<dbReference type="InterPro" id="IPR018114">
    <property type="entry name" value="TRYPSIN_HIS"/>
</dbReference>
<evidence type="ECO:0000256" key="2">
    <source>
        <dbReference type="ARBA" id="ARBA00022525"/>
    </source>
</evidence>
<organism evidence="9 10">
    <name type="scientific">Parthenolecanium corni</name>
    <dbReference type="NCBI Taxonomy" id="536013"/>
    <lineage>
        <taxon>Eukaryota</taxon>
        <taxon>Metazoa</taxon>
        <taxon>Ecdysozoa</taxon>
        <taxon>Arthropoda</taxon>
        <taxon>Hexapoda</taxon>
        <taxon>Insecta</taxon>
        <taxon>Pterygota</taxon>
        <taxon>Neoptera</taxon>
        <taxon>Paraneoptera</taxon>
        <taxon>Hemiptera</taxon>
        <taxon>Sternorrhyncha</taxon>
        <taxon>Coccoidea</taxon>
        <taxon>Coccidae</taxon>
        <taxon>Parthenolecanium</taxon>
    </lineage>
</organism>
<dbReference type="PROSITE" id="PS00135">
    <property type="entry name" value="TRYPSIN_SER"/>
    <property type="match status" value="1"/>
</dbReference>
<dbReference type="PANTHER" id="PTHR24252:SF10">
    <property type="entry name" value="SERINE PROTEASE 56"/>
    <property type="match status" value="1"/>
</dbReference>
<dbReference type="GO" id="GO:0006508">
    <property type="term" value="P:proteolysis"/>
    <property type="evidence" value="ECO:0007669"/>
    <property type="project" value="UniProtKB-KW"/>
</dbReference>
<evidence type="ECO:0000256" key="3">
    <source>
        <dbReference type="ARBA" id="ARBA00023157"/>
    </source>
</evidence>
<dbReference type="InterPro" id="IPR009003">
    <property type="entry name" value="Peptidase_S1_PA"/>
</dbReference>
<feature type="compositionally biased region" description="Pro residues" evidence="7">
    <location>
        <begin position="162"/>
        <end position="211"/>
    </location>
</feature>
<comment type="caution">
    <text evidence="9">The sequence shown here is derived from an EMBL/GenBank/DDBJ whole genome shotgun (WGS) entry which is preliminary data.</text>
</comment>
<keyword evidence="10" id="KW-1185">Reference proteome</keyword>
<dbReference type="PROSITE" id="PS50240">
    <property type="entry name" value="TRYPSIN_DOM"/>
    <property type="match status" value="1"/>
</dbReference>
<evidence type="ECO:0000256" key="6">
    <source>
        <dbReference type="RuleBase" id="RU363034"/>
    </source>
</evidence>
<dbReference type="CDD" id="cd00190">
    <property type="entry name" value="Tryp_SPc"/>
    <property type="match status" value="1"/>
</dbReference>
<dbReference type="InterPro" id="IPR033116">
    <property type="entry name" value="TRYPSIN_SER"/>
</dbReference>
<dbReference type="GO" id="GO:0005576">
    <property type="term" value="C:extracellular region"/>
    <property type="evidence" value="ECO:0007669"/>
    <property type="project" value="UniProtKB-SubCell"/>
</dbReference>
<dbReference type="PANTHER" id="PTHR24252">
    <property type="entry name" value="ACROSIN-RELATED"/>
    <property type="match status" value="1"/>
</dbReference>
<gene>
    <name evidence="9" type="ORF">V9T40_011593</name>
</gene>
<evidence type="ECO:0000313" key="10">
    <source>
        <dbReference type="Proteomes" id="UP001367676"/>
    </source>
</evidence>
<dbReference type="InterPro" id="IPR001314">
    <property type="entry name" value="Peptidase_S1A"/>
</dbReference>
<dbReference type="SMART" id="SM00020">
    <property type="entry name" value="Tryp_SPc"/>
    <property type="match status" value="1"/>
</dbReference>
<evidence type="ECO:0000256" key="4">
    <source>
        <dbReference type="ARBA" id="ARBA00068096"/>
    </source>
</evidence>
<feature type="domain" description="Peptidase S1" evidence="8">
    <location>
        <begin position="253"/>
        <end position="487"/>
    </location>
</feature>
<dbReference type="Proteomes" id="UP001367676">
    <property type="component" value="Unassembled WGS sequence"/>
</dbReference>
<evidence type="ECO:0000256" key="7">
    <source>
        <dbReference type="SAM" id="MobiDB-lite"/>
    </source>
</evidence>
<feature type="compositionally biased region" description="Low complexity" evidence="7">
    <location>
        <begin position="212"/>
        <end position="229"/>
    </location>
</feature>
<dbReference type="EMBL" id="JBBCAQ010000037">
    <property type="protein sequence ID" value="KAK7574402.1"/>
    <property type="molecule type" value="Genomic_DNA"/>
</dbReference>
<proteinExistence type="predicted"/>
<dbReference type="Pfam" id="PF00089">
    <property type="entry name" value="Trypsin"/>
    <property type="match status" value="1"/>
</dbReference>
<dbReference type="SUPFAM" id="SSF50494">
    <property type="entry name" value="Trypsin-like serine proteases"/>
    <property type="match status" value="1"/>
</dbReference>
<evidence type="ECO:0000259" key="8">
    <source>
        <dbReference type="PROSITE" id="PS50240"/>
    </source>
</evidence>
<protein>
    <recommendedName>
        <fullName evidence="4">Phenoloxidase-activating factor 2</fullName>
    </recommendedName>
    <alternativeName>
        <fullName evidence="5">Prophenoloxidase-activating factor II</fullName>
    </alternativeName>
</protein>
<comment type="subcellular location">
    <subcellularLocation>
        <location evidence="1">Secreted</location>
    </subcellularLocation>
</comment>
<dbReference type="InterPro" id="IPR001254">
    <property type="entry name" value="Trypsin_dom"/>
</dbReference>
<keyword evidence="6" id="KW-0378">Hydrolase</keyword>
<dbReference type="GO" id="GO:0004252">
    <property type="term" value="F:serine-type endopeptidase activity"/>
    <property type="evidence" value="ECO:0007669"/>
    <property type="project" value="InterPro"/>
</dbReference>
<keyword evidence="3" id="KW-1015">Disulfide bond</keyword>
<keyword evidence="6" id="KW-0720">Serine protease</keyword>
<feature type="region of interest" description="Disordered" evidence="7">
    <location>
        <begin position="99"/>
        <end position="232"/>
    </location>
</feature>
<keyword evidence="2" id="KW-0964">Secreted</keyword>
<dbReference type="PROSITE" id="PS00134">
    <property type="entry name" value="TRYPSIN_HIS"/>
    <property type="match status" value="1"/>
</dbReference>
<dbReference type="PRINTS" id="PR00722">
    <property type="entry name" value="CHYMOTRYPSIN"/>
</dbReference>
<keyword evidence="6" id="KW-0645">Protease</keyword>
<sequence>MIPQSKNSTGKRSRQRRQFINDIPYQFPANCFTSTGSYGICLPFQQCYPYMKIPALIHYQNLLTRMQDACTYLTTAGTQDIGICCQNVQFTDPMGGAGQYPIYPPFYPENPESPESPEETPSNEIPEDPYQPADWPPPLPTHPPEHETAPTHPPSTSQHWPPTQPTRPTYPPGPGRPPPPTPIYPPGVKPTTKPPYKPPTTRPPYKPPVTQRPPWTRPTTKPTTQYPTTDADAEDVNVSECGIKNGNQDQERIVGGHDADPGEWPWMAAIMTNGRLFCGGSLIDNTHVLTAAHCVAHMNPWDVARMRVNLGDHNIKSKGDGEHIERRVKKVVRHRGFDPQTLYNDIAVITLDPPVKFTKTVRPICLPAGKAAYSGKMGTVIGWGSLREMGPTPSILQEVNIPIWTNQACRNKYGPAAPGGIVDSFLCAGKAEKDSCSGDSGGPLMINDGKWKQVGIVSWGIGCGKGQFPGVYTRMTSYMTWLNKNLQI</sequence>
<evidence type="ECO:0000256" key="1">
    <source>
        <dbReference type="ARBA" id="ARBA00004613"/>
    </source>
</evidence>
<accession>A0AAN9TJ07</accession>
<reference evidence="9 10" key="1">
    <citation type="submission" date="2024-03" db="EMBL/GenBank/DDBJ databases">
        <title>Adaptation during the transition from Ophiocordyceps entomopathogen to insect associate is accompanied by gene loss and intensified selection.</title>
        <authorList>
            <person name="Ward C.M."/>
            <person name="Onetto C.A."/>
            <person name="Borneman A.R."/>
        </authorList>
    </citation>
    <scope>NUCLEOTIDE SEQUENCE [LARGE SCALE GENOMIC DNA]</scope>
    <source>
        <strain evidence="9">AWRI1</strain>
        <tissue evidence="9">Single Adult Female</tissue>
    </source>
</reference>
<dbReference type="InterPro" id="IPR043504">
    <property type="entry name" value="Peptidase_S1_PA_chymotrypsin"/>
</dbReference>
<dbReference type="AlphaFoldDB" id="A0AAN9TJ07"/>
<evidence type="ECO:0000256" key="5">
    <source>
        <dbReference type="ARBA" id="ARBA00076468"/>
    </source>
</evidence>
<dbReference type="Gene3D" id="2.40.10.10">
    <property type="entry name" value="Trypsin-like serine proteases"/>
    <property type="match status" value="3"/>
</dbReference>
<evidence type="ECO:0000313" key="9">
    <source>
        <dbReference type="EMBL" id="KAK7574402.1"/>
    </source>
</evidence>
<name>A0AAN9TJ07_9HEMI</name>
<dbReference type="FunFam" id="2.40.10.10:FF:000038">
    <property type="entry name" value="Serine protease"/>
    <property type="match status" value="1"/>
</dbReference>